<evidence type="ECO:0000313" key="4">
    <source>
        <dbReference type="Proteomes" id="UP001205890"/>
    </source>
</evidence>
<feature type="domain" description="Guanylate cyclase" evidence="2">
    <location>
        <begin position="476"/>
        <end position="614"/>
    </location>
</feature>
<keyword evidence="1" id="KW-1133">Transmembrane helix</keyword>
<dbReference type="InterPro" id="IPR007890">
    <property type="entry name" value="CHASE2"/>
</dbReference>
<dbReference type="Pfam" id="PF00211">
    <property type="entry name" value="Guanylate_cyc"/>
    <property type="match status" value="1"/>
</dbReference>
<reference evidence="3 4" key="1">
    <citation type="submission" date="2022-07" db="EMBL/GenBank/DDBJ databases">
        <authorList>
            <person name="Li W.-J."/>
            <person name="Deng Q.-Q."/>
        </authorList>
    </citation>
    <scope>NUCLEOTIDE SEQUENCE [LARGE SCALE GENOMIC DNA]</scope>
    <source>
        <strain evidence="3 4">SYSU M60028</strain>
    </source>
</reference>
<feature type="transmembrane region" description="Helical" evidence="1">
    <location>
        <begin position="411"/>
        <end position="434"/>
    </location>
</feature>
<dbReference type="InterPro" id="IPR050697">
    <property type="entry name" value="Adenylyl/Guanylyl_Cyclase_3/4"/>
</dbReference>
<dbReference type="PROSITE" id="PS50125">
    <property type="entry name" value="GUANYLATE_CYCLASE_2"/>
    <property type="match status" value="1"/>
</dbReference>
<sequence>MRFSAGRFLLEALVIALPALAVAPLVVAGGPAVEAVREGVFDAFQRLSPRRYDPASPVRILDIDEESLRRLGQWPWPRDVLADAVSKLTTYGAAAVSLDLVLAEPDRTSPERLLRELPDGPEKARVAELVAGRSHDDRLAAALADARSALGVALVNDSDRAPTVKAAFATSGDEPSQFLHRFRGAVDPLPPLAAAATGVGAVNWAPDRDLIVRRVQLLFAVGQRIAPALALETLRVARDASTIMVKASNASGEQAFGVHSGVNAVRVGELTFATDRDSSLRIRYAGSRPERVLPFWRLAAGQLAPDEVRGRIVLVGSSASALSDIRSTPAQSSVPGVEIHAELLEQMLAGVSLVRPDYAPGLELALAALGALLAGALARLVAPAPAAAVVAASLAAMAAGSWLAFDRLGLLIDGIAPALATLGVYVTATVLKVLQSDGERRRIRAAFAHYVAPEVVRAIAADPSRLKLGGETKPLTVLFSDLRDFTARSEDMPAESVIRLLNLLHTPLTEAVLAERGTVDKYIGDGLMAFWNAPLDLPDHVERACRTALAMQRRLPEIERRLAQEIGPEAAARGPLELGIGIGTGMACVGNMGSALRFDYSTVGDTVNTAARLEPLTRVYGVPILVSEPVALAARGFAFVPLDTVRLKGKARFTRVYALHGRMEDCPPDFAAFLAEHEAALEAVMGREPRARRLLARLRARPEAAAYGRAYDEWERRLDRRVAQTAEARA</sequence>
<dbReference type="InterPro" id="IPR001054">
    <property type="entry name" value="A/G_cyclase"/>
</dbReference>
<evidence type="ECO:0000313" key="3">
    <source>
        <dbReference type="EMBL" id="MCP8940789.1"/>
    </source>
</evidence>
<gene>
    <name evidence="3" type="ORF">NK718_19870</name>
</gene>
<evidence type="ECO:0000259" key="2">
    <source>
        <dbReference type="PROSITE" id="PS50125"/>
    </source>
</evidence>
<protein>
    <submittedName>
        <fullName evidence="3">Adenylate/guanylate cyclase domain-containing protein</fullName>
    </submittedName>
</protein>
<dbReference type="PANTHER" id="PTHR43081">
    <property type="entry name" value="ADENYLATE CYCLASE, TERMINAL-DIFFERENTIATION SPECIFIC-RELATED"/>
    <property type="match status" value="1"/>
</dbReference>
<dbReference type="PANTHER" id="PTHR43081:SF1">
    <property type="entry name" value="ADENYLATE CYCLASE, TERMINAL-DIFFERENTIATION SPECIFIC"/>
    <property type="match status" value="1"/>
</dbReference>
<proteinExistence type="predicted"/>
<dbReference type="SMART" id="SM00044">
    <property type="entry name" value="CYCc"/>
    <property type="match status" value="1"/>
</dbReference>
<name>A0ABT1LH57_9HYPH</name>
<accession>A0ABT1LH57</accession>
<keyword evidence="4" id="KW-1185">Reference proteome</keyword>
<dbReference type="RefSeq" id="WP_254745944.1">
    <property type="nucleotide sequence ID" value="NZ_JANCLU010000027.1"/>
</dbReference>
<dbReference type="Proteomes" id="UP001205890">
    <property type="component" value="Unassembled WGS sequence"/>
</dbReference>
<dbReference type="Gene3D" id="3.30.70.1230">
    <property type="entry name" value="Nucleotide cyclase"/>
    <property type="match status" value="1"/>
</dbReference>
<keyword evidence="1" id="KW-0472">Membrane</keyword>
<dbReference type="SMART" id="SM01080">
    <property type="entry name" value="CHASE2"/>
    <property type="match status" value="1"/>
</dbReference>
<dbReference type="EMBL" id="JANCLU010000027">
    <property type="protein sequence ID" value="MCP8940789.1"/>
    <property type="molecule type" value="Genomic_DNA"/>
</dbReference>
<dbReference type="SUPFAM" id="SSF55073">
    <property type="entry name" value="Nucleotide cyclase"/>
    <property type="match status" value="1"/>
</dbReference>
<organism evidence="3 4">
    <name type="scientific">Alsobacter ponti</name>
    <dbReference type="NCBI Taxonomy" id="2962936"/>
    <lineage>
        <taxon>Bacteria</taxon>
        <taxon>Pseudomonadati</taxon>
        <taxon>Pseudomonadota</taxon>
        <taxon>Alphaproteobacteria</taxon>
        <taxon>Hyphomicrobiales</taxon>
        <taxon>Alsobacteraceae</taxon>
        <taxon>Alsobacter</taxon>
    </lineage>
</organism>
<feature type="transmembrane region" description="Helical" evidence="1">
    <location>
        <begin position="385"/>
        <end position="405"/>
    </location>
</feature>
<evidence type="ECO:0000256" key="1">
    <source>
        <dbReference type="SAM" id="Phobius"/>
    </source>
</evidence>
<dbReference type="Pfam" id="PF05226">
    <property type="entry name" value="CHASE2"/>
    <property type="match status" value="1"/>
</dbReference>
<keyword evidence="1" id="KW-0812">Transmembrane</keyword>
<comment type="caution">
    <text evidence="3">The sequence shown here is derived from an EMBL/GenBank/DDBJ whole genome shotgun (WGS) entry which is preliminary data.</text>
</comment>
<dbReference type="CDD" id="cd07302">
    <property type="entry name" value="CHD"/>
    <property type="match status" value="1"/>
</dbReference>
<dbReference type="InterPro" id="IPR029787">
    <property type="entry name" value="Nucleotide_cyclase"/>
</dbReference>